<dbReference type="EMBL" id="CP002514">
    <property type="protein sequence ID" value="AEP11844.1"/>
    <property type="molecule type" value="Genomic_DNA"/>
</dbReference>
<dbReference type="HOGENOM" id="CLU_1243492_0_0_0"/>
<evidence type="ECO:0000313" key="2">
    <source>
        <dbReference type="Proteomes" id="UP000006791"/>
    </source>
</evidence>
<reference evidence="1 2" key="1">
    <citation type="journal article" date="2012" name="Environ. Microbiol.">
        <title>Complete genome of Candidatus Chloracidobacterium thermophilum, a chlorophyll-based photoheterotroph belonging to the phylum Acidobacteria.</title>
        <authorList>
            <person name="Garcia Costas A.M."/>
            <person name="Liu Z."/>
            <person name="Tomsho L.P."/>
            <person name="Schuster S.C."/>
            <person name="Ward D.M."/>
            <person name="Bryant D.A."/>
        </authorList>
    </citation>
    <scope>NUCLEOTIDE SEQUENCE [LARGE SCALE GENOMIC DNA]</scope>
    <source>
        <strain evidence="1 2">B</strain>
    </source>
</reference>
<gene>
    <name evidence="1" type="ordered locus">Cabther_A1090</name>
</gene>
<name>G2LIE6_CHLTF</name>
<evidence type="ECO:0008006" key="3">
    <source>
        <dbReference type="Google" id="ProtNLM"/>
    </source>
</evidence>
<dbReference type="SUPFAM" id="SSF56925">
    <property type="entry name" value="OMPA-like"/>
    <property type="match status" value="1"/>
</dbReference>
<keyword evidence="2" id="KW-1185">Reference proteome</keyword>
<accession>G2LIE6</accession>
<protein>
    <recommendedName>
        <fullName evidence="3">Outer membrane protein beta-barrel domain-containing protein</fullName>
    </recommendedName>
</protein>
<sequence>MTSDQRPAFGGQTATVVWPPQRLVLVSIFPEGMMRMKKQLWFVLLFGLFVCGHTAFAQDVPQGEFFAGFTYTRLNDLTPRGPSQDAFGFNLQGVYNVNRVLGIVGDFGAHYDNATNLYTFMAGPRVSLRGERVTPFAHVLLGGARASRVPVPNTAPLRFDGDGGFAMAMGGGLDVKVSDFVSLRAIQGEYMFTKIGGSGSVLRDTQSHLRLSFGVNFTFGKK</sequence>
<dbReference type="AlphaFoldDB" id="G2LIE6"/>
<evidence type="ECO:0000313" key="1">
    <source>
        <dbReference type="EMBL" id="AEP11844.1"/>
    </source>
</evidence>
<dbReference type="InterPro" id="IPR011250">
    <property type="entry name" value="OMP/PagP_B-barrel"/>
</dbReference>
<organism evidence="1 2">
    <name type="scientific">Chloracidobacterium thermophilum (strain B)</name>
    <dbReference type="NCBI Taxonomy" id="981222"/>
    <lineage>
        <taxon>Bacteria</taxon>
        <taxon>Pseudomonadati</taxon>
        <taxon>Acidobacteriota</taxon>
        <taxon>Terriglobia</taxon>
        <taxon>Terriglobales</taxon>
        <taxon>Acidobacteriaceae</taxon>
        <taxon>Chloracidobacterium</taxon>
    </lineage>
</organism>
<dbReference type="STRING" id="981222.Cabther_A1090"/>
<dbReference type="Proteomes" id="UP000006791">
    <property type="component" value="Chromosome 1"/>
</dbReference>
<dbReference type="KEGG" id="ctm:Cabther_A1090"/>
<dbReference type="Gene3D" id="2.40.160.20">
    <property type="match status" value="1"/>
</dbReference>
<proteinExistence type="predicted"/>